<organism evidence="8 9">
    <name type="scientific">candidate division WS6 bacterium OLB20</name>
    <dbReference type="NCBI Taxonomy" id="1617426"/>
    <lineage>
        <taxon>Bacteria</taxon>
        <taxon>Candidatus Dojkabacteria</taxon>
    </lineage>
</organism>
<evidence type="ECO:0000256" key="2">
    <source>
        <dbReference type="ARBA" id="ARBA00022801"/>
    </source>
</evidence>
<dbReference type="PROSITE" id="PS51194">
    <property type="entry name" value="HELICASE_CTER"/>
    <property type="match status" value="1"/>
</dbReference>
<comment type="similarity">
    <text evidence="5">Belongs to the DEAD box helicase family.</text>
</comment>
<dbReference type="EC" id="3.6.4.13" evidence="8"/>
<proteinExistence type="inferred from homology"/>
<dbReference type="AlphaFoldDB" id="A0A136LWJ3"/>
<name>A0A136LWJ3_9BACT</name>
<dbReference type="InterPro" id="IPR027417">
    <property type="entry name" value="P-loop_NTPase"/>
</dbReference>
<dbReference type="SMART" id="SM00487">
    <property type="entry name" value="DEXDc"/>
    <property type="match status" value="1"/>
</dbReference>
<evidence type="ECO:0000256" key="5">
    <source>
        <dbReference type="ARBA" id="ARBA00038437"/>
    </source>
</evidence>
<dbReference type="Pfam" id="PF00270">
    <property type="entry name" value="DEAD"/>
    <property type="match status" value="1"/>
</dbReference>
<dbReference type="PANTHER" id="PTHR47959">
    <property type="entry name" value="ATP-DEPENDENT RNA HELICASE RHLE-RELATED"/>
    <property type="match status" value="1"/>
</dbReference>
<evidence type="ECO:0000256" key="4">
    <source>
        <dbReference type="ARBA" id="ARBA00022840"/>
    </source>
</evidence>
<dbReference type="CDD" id="cd00268">
    <property type="entry name" value="DEADc"/>
    <property type="match status" value="1"/>
</dbReference>
<dbReference type="STRING" id="1617426.TR69_WS6001001323"/>
<dbReference type="Proteomes" id="UP000070457">
    <property type="component" value="Unassembled WGS sequence"/>
</dbReference>
<dbReference type="PATRIC" id="fig|1617426.3.peg.1306"/>
<keyword evidence="3 8" id="KW-0347">Helicase</keyword>
<feature type="domain" description="Helicase ATP-binding" evidence="6">
    <location>
        <begin position="51"/>
        <end position="220"/>
    </location>
</feature>
<dbReference type="EMBL" id="JYNZ01000005">
    <property type="protein sequence ID" value="KXK26030.1"/>
    <property type="molecule type" value="Genomic_DNA"/>
</dbReference>
<dbReference type="InterPro" id="IPR014001">
    <property type="entry name" value="Helicase_ATP-bd"/>
</dbReference>
<evidence type="ECO:0000313" key="8">
    <source>
        <dbReference type="EMBL" id="KXK26030.1"/>
    </source>
</evidence>
<evidence type="ECO:0000259" key="7">
    <source>
        <dbReference type="PROSITE" id="PS51194"/>
    </source>
</evidence>
<dbReference type="InterPro" id="IPR011545">
    <property type="entry name" value="DEAD/DEAH_box_helicase_dom"/>
</dbReference>
<accession>A0A136LWJ3</accession>
<dbReference type="GO" id="GO:0003676">
    <property type="term" value="F:nucleic acid binding"/>
    <property type="evidence" value="ECO:0007669"/>
    <property type="project" value="InterPro"/>
</dbReference>
<comment type="caution">
    <text evidence="8">The sequence shown here is derived from an EMBL/GenBank/DDBJ whole genome shotgun (WGS) entry which is preliminary data.</text>
</comment>
<gene>
    <name evidence="8" type="primary">rhlE</name>
    <name evidence="8" type="ORF">TR69_WS6001001323</name>
</gene>
<dbReference type="SMART" id="SM00490">
    <property type="entry name" value="HELICc"/>
    <property type="match status" value="1"/>
</dbReference>
<dbReference type="CDD" id="cd18787">
    <property type="entry name" value="SF2_C_DEAD"/>
    <property type="match status" value="1"/>
</dbReference>
<dbReference type="GO" id="GO:0005524">
    <property type="term" value="F:ATP binding"/>
    <property type="evidence" value="ECO:0007669"/>
    <property type="project" value="UniProtKB-KW"/>
</dbReference>
<keyword evidence="2 8" id="KW-0378">Hydrolase</keyword>
<evidence type="ECO:0000256" key="3">
    <source>
        <dbReference type="ARBA" id="ARBA00022806"/>
    </source>
</evidence>
<sequence>MYIAKAEEGYQPPSIYVEDKLYSDFNLHTVIKQNLARKGYKYPTVIQDRTIPVISEGHDVLGLASTGSGKTNAFLIPMLDKTIRRQSDRCLIIVPTRELAVQIQDEFRTLAAGSRVHSTVVIGGASMGAQIGNLRRNPQFVIGTPGRLKDLFERKVLDLSQFNNIVLDEVDRMLDMGFVPVITFLISKLPQDRQSLFFSATMSRDAERIAHTLLRDPVTIQIEKEAAHKNVHQDIVPVSSNDEKVTVLSKLLSQDDFSKVLVFSRTKHGADRLSRRLSQNGHKVDSIHGGKTQNRRLRVLSEFRSNRINVLIATDVAARGLDIENVSHVINYDEPENYKDYIHRIGRTGRAGKAGIALTFVVGTAS</sequence>
<feature type="domain" description="Helicase C-terminal" evidence="7">
    <location>
        <begin position="247"/>
        <end position="366"/>
    </location>
</feature>
<dbReference type="PANTHER" id="PTHR47959:SF13">
    <property type="entry name" value="ATP-DEPENDENT RNA HELICASE RHLE"/>
    <property type="match status" value="1"/>
</dbReference>
<evidence type="ECO:0000313" key="9">
    <source>
        <dbReference type="Proteomes" id="UP000070457"/>
    </source>
</evidence>
<keyword evidence="1" id="KW-0547">Nucleotide-binding</keyword>
<dbReference type="SUPFAM" id="SSF52540">
    <property type="entry name" value="P-loop containing nucleoside triphosphate hydrolases"/>
    <property type="match status" value="1"/>
</dbReference>
<dbReference type="PROSITE" id="PS51192">
    <property type="entry name" value="HELICASE_ATP_BIND_1"/>
    <property type="match status" value="1"/>
</dbReference>
<dbReference type="GO" id="GO:0016787">
    <property type="term" value="F:hydrolase activity"/>
    <property type="evidence" value="ECO:0007669"/>
    <property type="project" value="UniProtKB-KW"/>
</dbReference>
<dbReference type="GO" id="GO:0005829">
    <property type="term" value="C:cytosol"/>
    <property type="evidence" value="ECO:0007669"/>
    <property type="project" value="TreeGrafter"/>
</dbReference>
<protein>
    <submittedName>
        <fullName evidence="8">ATP-dependent RNA helicase RhlE</fullName>
        <ecNumber evidence="8">3.6.4.13</ecNumber>
    </submittedName>
</protein>
<evidence type="ECO:0000259" key="6">
    <source>
        <dbReference type="PROSITE" id="PS51192"/>
    </source>
</evidence>
<keyword evidence="4" id="KW-0067">ATP-binding</keyword>
<dbReference type="Gene3D" id="3.40.50.300">
    <property type="entry name" value="P-loop containing nucleotide triphosphate hydrolases"/>
    <property type="match status" value="2"/>
</dbReference>
<reference evidence="8 9" key="1">
    <citation type="submission" date="2015-02" db="EMBL/GenBank/DDBJ databases">
        <title>Improved understanding of the partial-nitritation anammox process through 23 genomes representing the majority of the microbial community.</title>
        <authorList>
            <person name="Speth D.R."/>
            <person name="In T Zandt M."/>
            <person name="Guerrero Cruz S."/>
            <person name="Jetten M.S."/>
            <person name="Dutilh B.E."/>
        </authorList>
    </citation>
    <scope>NUCLEOTIDE SEQUENCE [LARGE SCALE GENOMIC DNA]</scope>
    <source>
        <strain evidence="8">OLB20</strain>
    </source>
</reference>
<dbReference type="InterPro" id="IPR001650">
    <property type="entry name" value="Helicase_C-like"/>
</dbReference>
<dbReference type="GO" id="GO:0003724">
    <property type="term" value="F:RNA helicase activity"/>
    <property type="evidence" value="ECO:0007669"/>
    <property type="project" value="UniProtKB-EC"/>
</dbReference>
<dbReference type="InterPro" id="IPR044742">
    <property type="entry name" value="DEAD/DEAH_RhlB"/>
</dbReference>
<evidence type="ECO:0000256" key="1">
    <source>
        <dbReference type="ARBA" id="ARBA00022741"/>
    </source>
</evidence>
<dbReference type="Pfam" id="PF00271">
    <property type="entry name" value="Helicase_C"/>
    <property type="match status" value="1"/>
</dbReference>
<dbReference type="InterPro" id="IPR050079">
    <property type="entry name" value="DEAD_box_RNA_helicase"/>
</dbReference>